<dbReference type="PANTHER" id="PTHR12151:SF25">
    <property type="entry name" value="LINALOOL DEHYDRATASE_ISOMERASE DOMAIN-CONTAINING PROTEIN"/>
    <property type="match status" value="1"/>
</dbReference>
<protein>
    <submittedName>
        <fullName evidence="2">Electron transporter SenC</fullName>
    </submittedName>
</protein>
<dbReference type="PANTHER" id="PTHR12151">
    <property type="entry name" value="ELECTRON TRANSPORT PROTIN SCO1/SENC FAMILY MEMBER"/>
    <property type="match status" value="1"/>
</dbReference>
<comment type="caution">
    <text evidence="2">The sequence shown here is derived from an EMBL/GenBank/DDBJ whole genome shotgun (WGS) entry which is preliminary data.</text>
</comment>
<sequence>MKKIVLLGILLVCATLGAITAYTLNQTATPPLSLTTSYLYPTKRPLSQFNLVDQHGQAFTNQHLLHKWSLVFVGYTSCPDVCPTTMAKLAAAVQSLPPELDLQVIFLSVDPSRDTPDKLLDYVNFFNSDFIAVTAPHAQLLPLTRELGFVYAMVGEGENYQVDHSASMTLISPQGERYATVKPKLTQLSSLPQISTQNLVADLQQLTANDTL</sequence>
<dbReference type="EMBL" id="BPFB01000011">
    <property type="protein sequence ID" value="GIU45075.1"/>
    <property type="molecule type" value="Genomic_DNA"/>
</dbReference>
<dbReference type="Proteomes" id="UP000761574">
    <property type="component" value="Unassembled WGS sequence"/>
</dbReference>
<dbReference type="InterPro" id="IPR036249">
    <property type="entry name" value="Thioredoxin-like_sf"/>
</dbReference>
<dbReference type="InterPro" id="IPR003782">
    <property type="entry name" value="SCO1/SenC"/>
</dbReference>
<proteinExistence type="inferred from homology"/>
<comment type="similarity">
    <text evidence="1">Belongs to the SCO1/2 family.</text>
</comment>
<dbReference type="Pfam" id="PF02630">
    <property type="entry name" value="SCO1-SenC"/>
    <property type="match status" value="1"/>
</dbReference>
<keyword evidence="3" id="KW-1185">Reference proteome</keyword>
<dbReference type="SUPFAM" id="SSF52833">
    <property type="entry name" value="Thioredoxin-like"/>
    <property type="match status" value="1"/>
</dbReference>
<dbReference type="Gene3D" id="3.40.30.10">
    <property type="entry name" value="Glutaredoxin"/>
    <property type="match status" value="1"/>
</dbReference>
<gene>
    <name evidence="2" type="primary">senC</name>
    <name evidence="2" type="ORF">TUM4630_12300</name>
</gene>
<accession>A0ABQ4PC13</accession>
<organism evidence="2 3">
    <name type="scientific">Shewanella algidipiscicola</name>
    <dbReference type="NCBI Taxonomy" id="614070"/>
    <lineage>
        <taxon>Bacteria</taxon>
        <taxon>Pseudomonadati</taxon>
        <taxon>Pseudomonadota</taxon>
        <taxon>Gammaproteobacteria</taxon>
        <taxon>Alteromonadales</taxon>
        <taxon>Shewanellaceae</taxon>
        <taxon>Shewanella</taxon>
    </lineage>
</organism>
<evidence type="ECO:0000313" key="3">
    <source>
        <dbReference type="Proteomes" id="UP000761574"/>
    </source>
</evidence>
<evidence type="ECO:0000313" key="2">
    <source>
        <dbReference type="EMBL" id="GIU45075.1"/>
    </source>
</evidence>
<dbReference type="CDD" id="cd02968">
    <property type="entry name" value="SCO"/>
    <property type="match status" value="1"/>
</dbReference>
<reference evidence="2 3" key="1">
    <citation type="submission" date="2021-05" db="EMBL/GenBank/DDBJ databases">
        <title>Molecular characterization for Shewanella algae harboring chromosomal blaOXA-55-like strains isolated from clinical and environment sample.</title>
        <authorList>
            <person name="Ohama Y."/>
            <person name="Aoki K."/>
            <person name="Harada S."/>
            <person name="Moriya K."/>
            <person name="Ishii Y."/>
            <person name="Tateda K."/>
        </authorList>
    </citation>
    <scope>NUCLEOTIDE SEQUENCE [LARGE SCALE GENOMIC DNA]</scope>
    <source>
        <strain evidence="2 3">LMG 23746</strain>
    </source>
</reference>
<evidence type="ECO:0000256" key="1">
    <source>
        <dbReference type="ARBA" id="ARBA00010996"/>
    </source>
</evidence>
<name>A0ABQ4PC13_9GAMM</name>